<dbReference type="Proteomes" id="UP000461768">
    <property type="component" value="Unassembled WGS sequence"/>
</dbReference>
<dbReference type="AlphaFoldDB" id="A0A7V7UBG4"/>
<dbReference type="InterPro" id="IPR053827">
    <property type="entry name" value="Gp10_C"/>
</dbReference>
<accession>A0A7V7UBG4</accession>
<gene>
    <name evidence="2" type="ORF">F7O84_08070</name>
</gene>
<protein>
    <recommendedName>
        <fullName evidence="1">Baseplate structural protein Gp10 C-terminal domain-containing protein</fullName>
    </recommendedName>
</protein>
<reference evidence="2 3" key="2">
    <citation type="submission" date="2020-02" db="EMBL/GenBank/DDBJ databases">
        <title>Candidatus Galacturonibacter soehngenii shows hetero-acetogenic catabolism of galacturonic acid but lacks a canonical carbon monoxide dehydrogenase/acetyl-CoA synthase complex.</title>
        <authorList>
            <person name="Diender M."/>
            <person name="Stouten G.R."/>
            <person name="Petersen J.F."/>
            <person name="Nielsen P.H."/>
            <person name="Dueholm M.S."/>
            <person name="Pronk J.T."/>
            <person name="Van Loosdrecht M.C.M."/>
        </authorList>
    </citation>
    <scope>NUCLEOTIDE SEQUENCE [LARGE SCALE GENOMIC DNA]</scope>
    <source>
        <strain evidence="2">GalUA</strain>
    </source>
</reference>
<dbReference type="OrthoDB" id="2065107at2"/>
<organism evidence="2 3">
    <name type="scientific">Candidatus Galacturonatibacter soehngenii</name>
    <dbReference type="NCBI Taxonomy" id="2307010"/>
    <lineage>
        <taxon>Bacteria</taxon>
        <taxon>Bacillati</taxon>
        <taxon>Bacillota</taxon>
        <taxon>Clostridia</taxon>
        <taxon>Lachnospirales</taxon>
        <taxon>Lachnospiraceae</taxon>
        <taxon>Candidatus Galacturonatibacter</taxon>
    </lineage>
</organism>
<dbReference type="SUPFAM" id="SSF88874">
    <property type="entry name" value="Receptor-binding domain of short tail fibre protein gp12"/>
    <property type="match status" value="1"/>
</dbReference>
<evidence type="ECO:0000313" key="3">
    <source>
        <dbReference type="Proteomes" id="UP000461768"/>
    </source>
</evidence>
<feature type="domain" description="Baseplate structural protein Gp10 C-terminal" evidence="1">
    <location>
        <begin position="92"/>
        <end position="219"/>
    </location>
</feature>
<evidence type="ECO:0000259" key="1">
    <source>
        <dbReference type="Pfam" id="PF21939"/>
    </source>
</evidence>
<evidence type="ECO:0000313" key="2">
    <source>
        <dbReference type="EMBL" id="KAB1437554.1"/>
    </source>
</evidence>
<dbReference type="RefSeq" id="WP_151144026.1">
    <property type="nucleotide sequence ID" value="NZ_WAGX01000005.1"/>
</dbReference>
<name>A0A7V7UBG4_9FIRM</name>
<reference evidence="2 3" key="1">
    <citation type="submission" date="2019-09" db="EMBL/GenBank/DDBJ databases">
        <authorList>
            <person name="Valk L.C."/>
        </authorList>
    </citation>
    <scope>NUCLEOTIDE SEQUENCE [LARGE SCALE GENOMIC DNA]</scope>
    <source>
        <strain evidence="2">GalUA</strain>
    </source>
</reference>
<keyword evidence="3" id="KW-1185">Reference proteome</keyword>
<proteinExistence type="predicted"/>
<comment type="caution">
    <text evidence="2">The sequence shown here is derived from an EMBL/GenBank/DDBJ whole genome shotgun (WGS) entry which is preliminary data.</text>
</comment>
<dbReference type="EMBL" id="WAGX01000005">
    <property type="protein sequence ID" value="KAB1437554.1"/>
    <property type="molecule type" value="Genomic_DNA"/>
</dbReference>
<dbReference type="Pfam" id="PF21939">
    <property type="entry name" value="Gp10_C"/>
    <property type="match status" value="1"/>
</dbReference>
<sequence length="220" mass="23873">MAIKKINLGRVRGNVDSSSIIEFTVPETYTEPVSGGTLFNIIGNFVKKLRLLGSDIEAANNLIGETQSDVSENTSNINTLQANWDNLTATLLSKVYPVGSIYMSITNNSPQNFLGGTWVVWGSGRVPVSVDTSQTEFNSTEKTGGEKTHTLTQAETPAHAHTFKYSTDAFVGGTIDHWNNVVRPLSETGASTYTTSSVGSGNAHNNLQPYITCYMWKRTA</sequence>